<feature type="transmembrane region" description="Helical" evidence="1">
    <location>
        <begin position="79"/>
        <end position="98"/>
    </location>
</feature>
<feature type="transmembrane region" description="Helical" evidence="1">
    <location>
        <begin position="20"/>
        <end position="44"/>
    </location>
</feature>
<evidence type="ECO:0000313" key="3">
    <source>
        <dbReference type="Proteomes" id="UP000319613"/>
    </source>
</evidence>
<accession>A0A554JAP0</accession>
<feature type="transmembrane region" description="Helical" evidence="1">
    <location>
        <begin position="56"/>
        <end position="73"/>
    </location>
</feature>
<keyword evidence="1" id="KW-0472">Membrane</keyword>
<dbReference type="AlphaFoldDB" id="A0A554JAP0"/>
<organism evidence="2 3">
    <name type="scientific">Candidatus Doudnabacteria bacterium Gr01-1014_77</name>
    <dbReference type="NCBI Taxonomy" id="2017133"/>
    <lineage>
        <taxon>Bacteria</taxon>
        <taxon>Candidatus Doudnaibacteriota</taxon>
    </lineage>
</organism>
<dbReference type="Proteomes" id="UP000319613">
    <property type="component" value="Unassembled WGS sequence"/>
</dbReference>
<evidence type="ECO:0000256" key="1">
    <source>
        <dbReference type="SAM" id="Phobius"/>
    </source>
</evidence>
<name>A0A554JAP0_9BACT</name>
<keyword evidence="1" id="KW-0812">Transmembrane</keyword>
<keyword evidence="1" id="KW-1133">Transmembrane helix</keyword>
<protein>
    <submittedName>
        <fullName evidence="2">Uncharacterized protein</fullName>
    </submittedName>
</protein>
<comment type="caution">
    <text evidence="2">The sequence shown here is derived from an EMBL/GenBank/DDBJ whole genome shotgun (WGS) entry which is preliminary data.</text>
</comment>
<gene>
    <name evidence="2" type="ORF">G01um101477_514</name>
</gene>
<reference evidence="2 3" key="1">
    <citation type="submission" date="2017-07" db="EMBL/GenBank/DDBJ databases">
        <title>Mechanisms for carbon and nitrogen cycling indicate functional differentiation within the Candidate Phyla Radiation.</title>
        <authorList>
            <person name="Danczak R.E."/>
            <person name="Johnston M.D."/>
            <person name="Kenah C."/>
            <person name="Slattery M."/>
            <person name="Wrighton K.C."/>
            <person name="Wilkins M.J."/>
        </authorList>
    </citation>
    <scope>NUCLEOTIDE SEQUENCE [LARGE SCALE GENOMIC DNA]</scope>
    <source>
        <strain evidence="2">Gr01-1014_77</strain>
    </source>
</reference>
<sequence length="130" mass="15546">MDRYSAKFLTWSNFAFLIPLVLAIYFHVWLSTFVLIGVFSISFLYHRSEEKRFKHLDALLAWLLILSNVWICYLGKFAAPYFTIVVVLVIIALYFYFYEQKRNRILGHSFWHIFSSLITLFSILTFLQIK</sequence>
<evidence type="ECO:0000313" key="2">
    <source>
        <dbReference type="EMBL" id="TSC65340.1"/>
    </source>
</evidence>
<proteinExistence type="predicted"/>
<dbReference type="EMBL" id="VMFF01000050">
    <property type="protein sequence ID" value="TSC65340.1"/>
    <property type="molecule type" value="Genomic_DNA"/>
</dbReference>
<feature type="transmembrane region" description="Helical" evidence="1">
    <location>
        <begin position="110"/>
        <end position="129"/>
    </location>
</feature>